<dbReference type="OMA" id="WGTASYI"/>
<evidence type="ECO:0000313" key="3">
    <source>
        <dbReference type="Proteomes" id="UP000005426"/>
    </source>
</evidence>
<name>G9NUG8_HYPAI</name>
<reference evidence="2 3" key="1">
    <citation type="journal article" date="2011" name="Genome Biol.">
        <title>Comparative genome sequence analysis underscores mycoparasitism as the ancestral life style of Trichoderma.</title>
        <authorList>
            <person name="Kubicek C.P."/>
            <person name="Herrera-Estrella A."/>
            <person name="Seidl-Seiboth V."/>
            <person name="Martinez D.A."/>
            <person name="Druzhinina I.S."/>
            <person name="Thon M."/>
            <person name="Zeilinger S."/>
            <person name="Casas-Flores S."/>
            <person name="Horwitz B.A."/>
            <person name="Mukherjee P.K."/>
            <person name="Mukherjee M."/>
            <person name="Kredics L."/>
            <person name="Alcaraz L.D."/>
            <person name="Aerts A."/>
            <person name="Antal Z."/>
            <person name="Atanasova L."/>
            <person name="Cervantes-Badillo M.G."/>
            <person name="Challacombe J."/>
            <person name="Chertkov O."/>
            <person name="McCluskey K."/>
            <person name="Coulpier F."/>
            <person name="Deshpande N."/>
            <person name="von Doehren H."/>
            <person name="Ebbole D.J."/>
            <person name="Esquivel-Naranjo E.U."/>
            <person name="Fekete E."/>
            <person name="Flipphi M."/>
            <person name="Glaser F."/>
            <person name="Gomez-Rodriguez E.Y."/>
            <person name="Gruber S."/>
            <person name="Han C."/>
            <person name="Henrissat B."/>
            <person name="Hermosa R."/>
            <person name="Hernandez-Onate M."/>
            <person name="Karaffa L."/>
            <person name="Kosti I."/>
            <person name="Le Crom S."/>
            <person name="Lindquist E."/>
            <person name="Lucas S."/>
            <person name="Luebeck M."/>
            <person name="Luebeck P.S."/>
            <person name="Margeot A."/>
            <person name="Metz B."/>
            <person name="Misra M."/>
            <person name="Nevalainen H."/>
            <person name="Omann M."/>
            <person name="Packer N."/>
            <person name="Perrone G."/>
            <person name="Uresti-Rivera E.E."/>
            <person name="Salamov A."/>
            <person name="Schmoll M."/>
            <person name="Seiboth B."/>
            <person name="Shapiro H."/>
            <person name="Sukno S."/>
            <person name="Tamayo-Ramos J.A."/>
            <person name="Tisch D."/>
            <person name="Wiest A."/>
            <person name="Wilkinson H.H."/>
            <person name="Zhang M."/>
            <person name="Coutinho P.M."/>
            <person name="Kenerley C.M."/>
            <person name="Monte E."/>
            <person name="Baker S.E."/>
            <person name="Grigoriev I.V."/>
        </authorList>
    </citation>
    <scope>NUCLEOTIDE SEQUENCE [LARGE SCALE GENOMIC DNA]</scope>
    <source>
        <strain evidence="3">ATCC 20476 / IMI 206040</strain>
    </source>
</reference>
<dbReference type="KEGG" id="tatv:25783308"/>
<comment type="caution">
    <text evidence="2">The sequence shown here is derived from an EMBL/GenBank/DDBJ whole genome shotgun (WGS) entry which is preliminary data.</text>
</comment>
<accession>G9NUG8</accession>
<dbReference type="AlphaFoldDB" id="G9NUG8"/>
<dbReference type="Proteomes" id="UP000005426">
    <property type="component" value="Unassembled WGS sequence"/>
</dbReference>
<keyword evidence="1" id="KW-1133">Transmembrane helix</keyword>
<dbReference type="EMBL" id="ABDG02000023">
    <property type="protein sequence ID" value="EHK45698.1"/>
    <property type="molecule type" value="Genomic_DNA"/>
</dbReference>
<sequence length="389" mass="43621">MATPADETETTSLAQRAPVELIPSRSWHLWLMVVPGLVVLTYDATLEQKNPCIRSQLRSSSLRLKWGVGIPFLKSPNTETTIESESAMSFPYPTAFRKLLESRPQRQVLETIHIKGDNFFLSLLSGLPGLGILSAFVSGLSYEAKTGPILDEENRQEPLAQEEYGSRGITHQQWGMCYSVFKFTRTSAIEREILIQPTYVTIGIFRRGQNNPQERIVFVAHPAMLFGELRWGIFRLRGLSSAFLSLRQVKTFRLYRCNHQEGTHERIHLDKNEAADLQVLLHMYKSWFVPGHIALAWANWIHQTLNNSSLDVVDGTYAIEVVLDWSAKRISIVILFPVLLSLAIGLWLNSAAWTDLATIQTAWGTASYVVTAGGLLAALLAIISSIANE</sequence>
<dbReference type="eggNOG" id="ENOG502SERI">
    <property type="taxonomic scope" value="Eukaryota"/>
</dbReference>
<keyword evidence="1" id="KW-0472">Membrane</keyword>
<feature type="transmembrane region" description="Helical" evidence="1">
    <location>
        <begin position="368"/>
        <end position="387"/>
    </location>
</feature>
<keyword evidence="3" id="KW-1185">Reference proteome</keyword>
<evidence type="ECO:0000256" key="1">
    <source>
        <dbReference type="SAM" id="Phobius"/>
    </source>
</evidence>
<keyword evidence="1" id="KW-0812">Transmembrane</keyword>
<dbReference type="HOGENOM" id="CLU_789999_0_0_1"/>
<proteinExistence type="predicted"/>
<organism evidence="2 3">
    <name type="scientific">Hypocrea atroviridis (strain ATCC 20476 / IMI 206040)</name>
    <name type="common">Trichoderma atroviride</name>
    <dbReference type="NCBI Taxonomy" id="452589"/>
    <lineage>
        <taxon>Eukaryota</taxon>
        <taxon>Fungi</taxon>
        <taxon>Dikarya</taxon>
        <taxon>Ascomycota</taxon>
        <taxon>Pezizomycotina</taxon>
        <taxon>Sordariomycetes</taxon>
        <taxon>Hypocreomycetidae</taxon>
        <taxon>Hypocreales</taxon>
        <taxon>Hypocreaceae</taxon>
        <taxon>Trichoderma</taxon>
    </lineage>
</organism>
<protein>
    <recommendedName>
        <fullName evidence="4">Transmembrane protein</fullName>
    </recommendedName>
</protein>
<gene>
    <name evidence="2" type="ORF">TRIATDRAFT_317841</name>
</gene>
<evidence type="ECO:0008006" key="4">
    <source>
        <dbReference type="Google" id="ProtNLM"/>
    </source>
</evidence>
<dbReference type="OrthoDB" id="5420013at2759"/>
<dbReference type="GeneID" id="25783308"/>
<feature type="transmembrane region" description="Helical" evidence="1">
    <location>
        <begin position="330"/>
        <end position="348"/>
    </location>
</feature>
<evidence type="ECO:0000313" key="2">
    <source>
        <dbReference type="EMBL" id="EHK45698.1"/>
    </source>
</evidence>
<dbReference type="STRING" id="452589.G9NUG8"/>